<protein>
    <recommendedName>
        <fullName evidence="3">SHSP domain-containing protein</fullName>
    </recommendedName>
</protein>
<dbReference type="Pfam" id="PF00011">
    <property type="entry name" value="HSP20"/>
    <property type="match status" value="1"/>
</dbReference>
<name>L1QJN2_9CLOT</name>
<dbReference type="PATRIC" id="fig|545697.3.peg.1106"/>
<dbReference type="Gene3D" id="2.60.40.790">
    <property type="match status" value="1"/>
</dbReference>
<dbReference type="Proteomes" id="UP000010420">
    <property type="component" value="Unassembled WGS sequence"/>
</dbReference>
<evidence type="ECO:0000313" key="4">
    <source>
        <dbReference type="EMBL" id="EKY27880.1"/>
    </source>
</evidence>
<dbReference type="SUPFAM" id="SSF49764">
    <property type="entry name" value="HSP20-like chaperones"/>
    <property type="match status" value="1"/>
</dbReference>
<dbReference type="eggNOG" id="COG0071">
    <property type="taxonomic scope" value="Bacteria"/>
</dbReference>
<sequence length="157" mass="18195">MFNIFPYVFSGTFNLISDGLNMIDNIIDNVINSEFMDNLVDNIENMSAINVNFKEHKRAYTIECYLPGVNKENIDIDYENNYITLKIKRNMFYTNNKNVAMAVIQPGGDIEEDYYVENIDSNNIKASFKDNMLRVLIPKNTYISKDTAIVEVNDYID</sequence>
<evidence type="ECO:0000259" key="3">
    <source>
        <dbReference type="PROSITE" id="PS01031"/>
    </source>
</evidence>
<dbReference type="STRING" id="545697.HMPREF0216_01125"/>
<dbReference type="OrthoDB" id="9811615at2"/>
<comment type="caution">
    <text evidence="4">The sequence shown here is derived from an EMBL/GenBank/DDBJ whole genome shotgun (WGS) entry which is preliminary data.</text>
</comment>
<evidence type="ECO:0000256" key="1">
    <source>
        <dbReference type="PROSITE-ProRule" id="PRU00285"/>
    </source>
</evidence>
<dbReference type="EMBL" id="AMEZ01000029">
    <property type="protein sequence ID" value="EKY27880.1"/>
    <property type="molecule type" value="Genomic_DNA"/>
</dbReference>
<gene>
    <name evidence="4" type="ORF">HMPREF0216_01125</name>
</gene>
<dbReference type="RefSeq" id="WP_005211985.1">
    <property type="nucleotide sequence ID" value="NZ_KB291621.1"/>
</dbReference>
<evidence type="ECO:0000313" key="5">
    <source>
        <dbReference type="Proteomes" id="UP000010420"/>
    </source>
</evidence>
<dbReference type="InterPro" id="IPR008978">
    <property type="entry name" value="HSP20-like_chaperone"/>
</dbReference>
<organism evidence="4 5">
    <name type="scientific">Clostridium celatum DSM 1785</name>
    <dbReference type="NCBI Taxonomy" id="545697"/>
    <lineage>
        <taxon>Bacteria</taxon>
        <taxon>Bacillati</taxon>
        <taxon>Bacillota</taxon>
        <taxon>Clostridia</taxon>
        <taxon>Eubacteriales</taxon>
        <taxon>Clostridiaceae</taxon>
        <taxon>Clostridium</taxon>
    </lineage>
</organism>
<reference evidence="4 5" key="1">
    <citation type="submission" date="2012-05" db="EMBL/GenBank/DDBJ databases">
        <authorList>
            <person name="Weinstock G."/>
            <person name="Sodergren E."/>
            <person name="Lobos E.A."/>
            <person name="Fulton L."/>
            <person name="Fulton R."/>
            <person name="Courtney L."/>
            <person name="Fronick C."/>
            <person name="O'Laughlin M."/>
            <person name="Godfrey J."/>
            <person name="Wilson R.M."/>
            <person name="Miner T."/>
            <person name="Farmer C."/>
            <person name="Delehaunty K."/>
            <person name="Cordes M."/>
            <person name="Minx P."/>
            <person name="Tomlinson C."/>
            <person name="Chen J."/>
            <person name="Wollam A."/>
            <person name="Pepin K.H."/>
            <person name="Bhonagiri V."/>
            <person name="Zhang X."/>
            <person name="Suruliraj S."/>
            <person name="Warren W."/>
            <person name="Mitreva M."/>
            <person name="Mardis E.R."/>
            <person name="Wilson R.K."/>
        </authorList>
    </citation>
    <scope>NUCLEOTIDE SEQUENCE [LARGE SCALE GENOMIC DNA]</scope>
    <source>
        <strain evidence="4 5">DSM 1785</strain>
    </source>
</reference>
<evidence type="ECO:0000256" key="2">
    <source>
        <dbReference type="RuleBase" id="RU003616"/>
    </source>
</evidence>
<accession>L1QJN2</accession>
<feature type="domain" description="SHSP" evidence="3">
    <location>
        <begin position="42"/>
        <end position="155"/>
    </location>
</feature>
<keyword evidence="5" id="KW-1185">Reference proteome</keyword>
<comment type="similarity">
    <text evidence="1 2">Belongs to the small heat shock protein (HSP20) family.</text>
</comment>
<proteinExistence type="inferred from homology"/>
<dbReference type="PROSITE" id="PS01031">
    <property type="entry name" value="SHSP"/>
    <property type="match status" value="1"/>
</dbReference>
<dbReference type="InterPro" id="IPR002068">
    <property type="entry name" value="A-crystallin/Hsp20_dom"/>
</dbReference>
<dbReference type="HOGENOM" id="CLU_1674839_0_0_9"/>
<dbReference type="AlphaFoldDB" id="L1QJN2"/>